<keyword evidence="1" id="KW-0472">Membrane</keyword>
<dbReference type="RefSeq" id="WP_039423522.1">
    <property type="nucleotide sequence ID" value="NZ_CALUCC010000038.1"/>
</dbReference>
<feature type="transmembrane region" description="Helical" evidence="1">
    <location>
        <begin position="6"/>
        <end position="28"/>
    </location>
</feature>
<keyword evidence="1" id="KW-0812">Transmembrane</keyword>
<keyword evidence="1" id="KW-1133">Transmembrane helix</keyword>
<comment type="caution">
    <text evidence="2">The sequence shown here is derived from an EMBL/GenBank/DDBJ whole genome shotgun (WGS) entry which is preliminary data.</text>
</comment>
<evidence type="ECO:0000313" key="3">
    <source>
        <dbReference type="Proteomes" id="UP000030146"/>
    </source>
</evidence>
<dbReference type="Proteomes" id="UP000030146">
    <property type="component" value="Unassembled WGS sequence"/>
</dbReference>
<organism evidence="2 3">
    <name type="scientific">Porphyromonas gulae</name>
    <dbReference type="NCBI Taxonomy" id="111105"/>
    <lineage>
        <taxon>Bacteria</taxon>
        <taxon>Pseudomonadati</taxon>
        <taxon>Bacteroidota</taxon>
        <taxon>Bacteroidia</taxon>
        <taxon>Bacteroidales</taxon>
        <taxon>Porphyromonadaceae</taxon>
        <taxon>Porphyromonas</taxon>
    </lineage>
</organism>
<accession>A0A0A2EDP2</accession>
<proteinExistence type="predicted"/>
<evidence type="ECO:0000256" key="1">
    <source>
        <dbReference type="SAM" id="Phobius"/>
    </source>
</evidence>
<protein>
    <submittedName>
        <fullName evidence="2">Uncharacterized protein</fullName>
    </submittedName>
</protein>
<name>A0A0A2EDP2_9PORP</name>
<sequence>MDLKKVNGILTIVFYLLLVLTVAMFLFYRQTEQRWLYLIPGFAAVAVRVAGYFISSFKR</sequence>
<dbReference type="EMBL" id="JRAK01000037">
    <property type="protein sequence ID" value="KGN92640.1"/>
    <property type="molecule type" value="Genomic_DNA"/>
</dbReference>
<dbReference type="AlphaFoldDB" id="A0A0A2EDP2"/>
<reference evidence="2 3" key="1">
    <citation type="submission" date="2014-08" db="EMBL/GenBank/DDBJ databases">
        <title>Porphyromonas gulae strain:COT-052_OH3439 Genome sequencing.</title>
        <authorList>
            <person name="Wallis C."/>
            <person name="Deusch O."/>
            <person name="O'Flynn C."/>
            <person name="Davis I."/>
            <person name="Jospin G."/>
            <person name="Darling A.E."/>
            <person name="Coil D.A."/>
            <person name="Alexiev A."/>
            <person name="Horsfall A."/>
            <person name="Kirkwood N."/>
            <person name="Harris S."/>
            <person name="Eisen J.A."/>
        </authorList>
    </citation>
    <scope>NUCLEOTIDE SEQUENCE [LARGE SCALE GENOMIC DNA]</scope>
    <source>
        <strain evidence="3">COT-052 OH3439</strain>
    </source>
</reference>
<feature type="transmembrane region" description="Helical" evidence="1">
    <location>
        <begin position="35"/>
        <end position="54"/>
    </location>
</feature>
<evidence type="ECO:0000313" key="2">
    <source>
        <dbReference type="EMBL" id="KGN92640.1"/>
    </source>
</evidence>
<gene>
    <name evidence="2" type="ORF">HR15_02200</name>
</gene>
<keyword evidence="3" id="KW-1185">Reference proteome</keyword>